<keyword evidence="3" id="KW-1185">Reference proteome</keyword>
<gene>
    <name evidence="2" type="ORF">BOW53_11055</name>
</gene>
<dbReference type="InterPro" id="IPR024983">
    <property type="entry name" value="CHAT_dom"/>
</dbReference>
<proteinExistence type="predicted"/>
<evidence type="ECO:0000259" key="1">
    <source>
        <dbReference type="Pfam" id="PF12770"/>
    </source>
</evidence>
<dbReference type="Pfam" id="PF12770">
    <property type="entry name" value="CHAT"/>
    <property type="match status" value="1"/>
</dbReference>
<name>A0A1T2L390_9GAMM</name>
<accession>A0A1T2L390</accession>
<evidence type="ECO:0000313" key="2">
    <source>
        <dbReference type="EMBL" id="OOZ39575.1"/>
    </source>
</evidence>
<dbReference type="OrthoDB" id="9146156at2"/>
<dbReference type="Proteomes" id="UP000191110">
    <property type="component" value="Unassembled WGS sequence"/>
</dbReference>
<evidence type="ECO:0000313" key="3">
    <source>
        <dbReference type="Proteomes" id="UP000191110"/>
    </source>
</evidence>
<sequence>MARGEVKSAERLLREAIDNFTRYKVTSPEIPIVRSKLAEIIAAQGRMLEAENEARLAIAHAIDNRRIDKIVSGPLLFRFSTILIDQGRVREAEKIAAAAVGVFQRRCSPADSIEFADARRALAEAFALQGNYREVLTLHDAIKRSLDGKSKQYQSRFGNDMTLSYALIDQGRLEEAVGRLSTTVGQLITSMGSQHPSTAEAKGFLAIANWKAGDSVAADRNFEQALTILRDPKQRTGVRPHNYRLIVEAYFDKMSATAGNSVAVANELFMLAESLRNSKVKESISAMGARAAVSSPELAALLRREQDARIRVAVLESTLSNAVAEGIDSGVLKSDIERLRMAQSAILAEIAEKFPDYAELVDPAPMSITQAQQILAGDEVLISTYTGRDRTYLWTVGDGDAFHFTVAPLGYDELQRHVETLRSAFAPTGLSLSSIPDFDVELGHQLFEDLFAESEAVWKSRRSIFIAAHGPLGHLPISVLPTQSFKMPQKRAPLFSRYRDVPFLARSHAVAVLPSVSSLQALRSIGAPSGERKPLIAFGDPWFSEEQVAEQARKVSSTSIKSRGLFRFRSAPDLSDYASADLSLLPPLPETAGELNEIAEALGVDRGSNVFLGKMANEDVVKSFKLDSYRIIAFATHGLVPGDLDGLTQPALALSAPQLSGVTGDGLLTMDEIMNLNLNADWVILSACNTGSSDGAGAEAISGLGRAFFYAGGRSLLVTNWPVETNSARKLTTGIFKSNDWSDRAGALRESMVNLIEHGIFKNRKGEQVYSYAHPIFWAPYMLVGDSRSF</sequence>
<dbReference type="EMBL" id="MPRL01000048">
    <property type="protein sequence ID" value="OOZ39575.1"/>
    <property type="molecule type" value="Genomic_DNA"/>
</dbReference>
<comment type="caution">
    <text evidence="2">The sequence shown here is derived from an EMBL/GenBank/DDBJ whole genome shotgun (WGS) entry which is preliminary data.</text>
</comment>
<dbReference type="AlphaFoldDB" id="A0A1T2L390"/>
<reference evidence="2 3" key="1">
    <citation type="submission" date="2016-11" db="EMBL/GenBank/DDBJ databases">
        <title>Mixed transmission modes and dynamic genome evolution in an obligate animal-bacterial symbiosis.</title>
        <authorList>
            <person name="Russell S.L."/>
            <person name="Corbett-Detig R.B."/>
            <person name="Cavanaugh C.M."/>
        </authorList>
    </citation>
    <scope>NUCLEOTIDE SEQUENCE [LARGE SCALE GENOMIC DNA]</scope>
    <source>
        <strain evidence="2">Sveles-Q1</strain>
    </source>
</reference>
<dbReference type="SUPFAM" id="SSF48452">
    <property type="entry name" value="TPR-like"/>
    <property type="match status" value="1"/>
</dbReference>
<feature type="domain" description="CHAT" evidence="1">
    <location>
        <begin position="441"/>
        <end position="786"/>
    </location>
</feature>
<organism evidence="2 3">
    <name type="scientific">Solemya pervernicosa gill symbiont</name>
    <dbReference type="NCBI Taxonomy" id="642797"/>
    <lineage>
        <taxon>Bacteria</taxon>
        <taxon>Pseudomonadati</taxon>
        <taxon>Pseudomonadota</taxon>
        <taxon>Gammaproteobacteria</taxon>
        <taxon>sulfur-oxidizing symbionts</taxon>
    </lineage>
</organism>
<dbReference type="Gene3D" id="1.25.40.10">
    <property type="entry name" value="Tetratricopeptide repeat domain"/>
    <property type="match status" value="2"/>
</dbReference>
<dbReference type="InterPro" id="IPR011990">
    <property type="entry name" value="TPR-like_helical_dom_sf"/>
</dbReference>
<protein>
    <recommendedName>
        <fullName evidence="1">CHAT domain-containing protein</fullName>
    </recommendedName>
</protein>